<dbReference type="Proteomes" id="UP000229740">
    <property type="component" value="Unassembled WGS sequence"/>
</dbReference>
<evidence type="ECO:0000259" key="6">
    <source>
        <dbReference type="Pfam" id="PF13660"/>
    </source>
</evidence>
<evidence type="ECO:0000313" key="8">
    <source>
        <dbReference type="Proteomes" id="UP000229740"/>
    </source>
</evidence>
<proteinExistence type="predicted"/>
<evidence type="ECO:0000259" key="5">
    <source>
        <dbReference type="Pfam" id="PF05161"/>
    </source>
</evidence>
<evidence type="ECO:0000256" key="3">
    <source>
        <dbReference type="ARBA" id="ARBA00022777"/>
    </source>
</evidence>
<keyword evidence="1" id="KW-0808">Transferase</keyword>
<accession>A0A2G6E3H3</accession>
<dbReference type="FunFam" id="3.40.50.10180:FF:000001">
    <property type="entry name" value="Glycerate kinase"/>
    <property type="match status" value="1"/>
</dbReference>
<dbReference type="PANTHER" id="PTHR12227:SF0">
    <property type="entry name" value="GLYCERATE KINASE"/>
    <property type="match status" value="1"/>
</dbReference>
<comment type="caution">
    <text evidence="7">The sequence shown here is derived from an EMBL/GenBank/DDBJ whole genome shotgun (WGS) entry which is preliminary data.</text>
</comment>
<sequence length="443" mass="46412">MKNVMLRDHAKEIFQAGLRAVDPVDAIKKFVRLEGETLHVASSSYVLSDFEHLYVVGGGKAGAAMAGALEDILGERITAGWVNVKYEHLAPTKIVTVHEAGHPVPDEAGVAGTRKLIEMIEPCTEKDLVICVISGGGSALLPAPVAGISLKEKQAVTTSLLRCGATIHEMNTIRKHISALKGGQLARIVSPASLISLMISDVVGDPLDTIASGPSVPDEHSFTECLAILDTYGIRSEIPASVLDRLMKGEAGEIADTPKPGDPLFEKTQNVIVAGNALAAQAAAVKAEELGYRTLILATGIEGETREVAKVHAAILREICRSGNPLAPPACLISGGETTVTIQGDGLGGRNQEFVLAAVPEIAGLSNVAVLSAGTDGTDGPTDAAGALADGRTLARADALQLDPTIFLQKNDSYHFFDKLEDLFKTGPTNTNVMDLRILLAGD</sequence>
<dbReference type="InterPro" id="IPR038614">
    <property type="entry name" value="GK_N_sf"/>
</dbReference>
<dbReference type="InterPro" id="IPR025286">
    <property type="entry name" value="MOFRL_assoc_dom"/>
</dbReference>
<dbReference type="SUPFAM" id="SSF82544">
    <property type="entry name" value="GckA/TtuD-like"/>
    <property type="match status" value="1"/>
</dbReference>
<dbReference type="PANTHER" id="PTHR12227">
    <property type="entry name" value="GLYCERATE KINASE"/>
    <property type="match status" value="1"/>
</dbReference>
<dbReference type="GO" id="GO:0008887">
    <property type="term" value="F:glycerate kinase activity"/>
    <property type="evidence" value="ECO:0007669"/>
    <property type="project" value="InterPro"/>
</dbReference>
<evidence type="ECO:0000256" key="1">
    <source>
        <dbReference type="ARBA" id="ARBA00022679"/>
    </source>
</evidence>
<dbReference type="GO" id="GO:0005524">
    <property type="term" value="F:ATP binding"/>
    <property type="evidence" value="ECO:0007669"/>
    <property type="project" value="UniProtKB-KW"/>
</dbReference>
<dbReference type="AlphaFoldDB" id="A0A2G6E3H3"/>
<dbReference type="InterPro" id="IPR037035">
    <property type="entry name" value="GK-like_C_sf"/>
</dbReference>
<evidence type="ECO:0000313" key="7">
    <source>
        <dbReference type="EMBL" id="PID56639.1"/>
    </source>
</evidence>
<gene>
    <name evidence="7" type="ORF">CSB45_10420</name>
</gene>
<feature type="domain" description="MOFRL-associated" evidence="6">
    <location>
        <begin position="10"/>
        <end position="246"/>
    </location>
</feature>
<feature type="domain" description="MOFRL" evidence="5">
    <location>
        <begin position="330"/>
        <end position="435"/>
    </location>
</feature>
<dbReference type="GO" id="GO:0005737">
    <property type="term" value="C:cytoplasm"/>
    <property type="evidence" value="ECO:0007669"/>
    <property type="project" value="TreeGrafter"/>
</dbReference>
<name>A0A2G6E3H3_9BACT</name>
<keyword evidence="3 7" id="KW-0418">Kinase</keyword>
<evidence type="ECO:0000256" key="4">
    <source>
        <dbReference type="ARBA" id="ARBA00022840"/>
    </source>
</evidence>
<dbReference type="InterPro" id="IPR007835">
    <property type="entry name" value="MOFRL"/>
</dbReference>
<dbReference type="FunFam" id="3.40.1480.10:FF:000002">
    <property type="entry name" value="Glycerate kinase"/>
    <property type="match status" value="1"/>
</dbReference>
<dbReference type="Gene3D" id="3.40.1480.10">
    <property type="entry name" value="MOFRL domain"/>
    <property type="match status" value="1"/>
</dbReference>
<dbReference type="Pfam" id="PF13660">
    <property type="entry name" value="DUF4147"/>
    <property type="match status" value="1"/>
</dbReference>
<dbReference type="Pfam" id="PF05161">
    <property type="entry name" value="MOFRL"/>
    <property type="match status" value="1"/>
</dbReference>
<dbReference type="EMBL" id="PDPS01000032">
    <property type="protein sequence ID" value="PID56639.1"/>
    <property type="molecule type" value="Genomic_DNA"/>
</dbReference>
<keyword evidence="4" id="KW-0067">ATP-binding</keyword>
<organism evidence="7 8">
    <name type="scientific">candidate division KSB3 bacterium</name>
    <dbReference type="NCBI Taxonomy" id="2044937"/>
    <lineage>
        <taxon>Bacteria</taxon>
        <taxon>candidate division KSB3</taxon>
    </lineage>
</organism>
<keyword evidence="2" id="KW-0547">Nucleotide-binding</keyword>
<dbReference type="InterPro" id="IPR039760">
    <property type="entry name" value="MOFRL_protein"/>
</dbReference>
<evidence type="ECO:0000256" key="2">
    <source>
        <dbReference type="ARBA" id="ARBA00022741"/>
    </source>
</evidence>
<dbReference type="Gene3D" id="3.40.50.10180">
    <property type="entry name" value="Glycerate kinase, MOFRL-like N-terminal domain"/>
    <property type="match status" value="1"/>
</dbReference>
<protein>
    <submittedName>
        <fullName evidence="7">Glycerate kinase</fullName>
    </submittedName>
</protein>
<reference evidence="7 8" key="1">
    <citation type="submission" date="2017-10" db="EMBL/GenBank/DDBJ databases">
        <title>Novel microbial diversity and functional potential in the marine mammal oral microbiome.</title>
        <authorList>
            <person name="Dudek N.K."/>
            <person name="Sun C.L."/>
            <person name="Burstein D."/>
            <person name="Kantor R.S."/>
            <person name="Aliaga Goltsman D.S."/>
            <person name="Bik E.M."/>
            <person name="Thomas B.C."/>
            <person name="Banfield J.F."/>
            <person name="Relman D.A."/>
        </authorList>
    </citation>
    <scope>NUCLEOTIDE SEQUENCE [LARGE SCALE GENOMIC DNA]</scope>
    <source>
        <strain evidence="7">DOLZORAL124_49_17</strain>
    </source>
</reference>